<feature type="region of interest" description="Disordered" evidence="11">
    <location>
        <begin position="425"/>
        <end position="484"/>
    </location>
</feature>
<feature type="compositionally biased region" description="Basic and acidic residues" evidence="11">
    <location>
        <begin position="425"/>
        <end position="455"/>
    </location>
</feature>
<dbReference type="PROSITE" id="PS51846">
    <property type="entry name" value="CNNM"/>
    <property type="match status" value="1"/>
</dbReference>
<feature type="transmembrane region" description="Helical" evidence="12">
    <location>
        <begin position="89"/>
        <end position="111"/>
    </location>
</feature>
<evidence type="ECO:0000256" key="12">
    <source>
        <dbReference type="SAM" id="Phobius"/>
    </source>
</evidence>
<reference evidence="16" key="1">
    <citation type="submission" date="2016-10" db="EMBL/GenBank/DDBJ databases">
        <authorList>
            <person name="Varghese N."/>
            <person name="Submissions S."/>
        </authorList>
    </citation>
    <scope>NUCLEOTIDE SEQUENCE [LARGE SCALE GENOMIC DNA]</scope>
    <source>
        <strain evidence="16">ATCC 35263</strain>
    </source>
</reference>
<dbReference type="EMBL" id="FNWJ01000001">
    <property type="protein sequence ID" value="SEH12480.1"/>
    <property type="molecule type" value="Genomic_DNA"/>
</dbReference>
<dbReference type="SMART" id="SM01091">
    <property type="entry name" value="CorC_HlyC"/>
    <property type="match status" value="1"/>
</dbReference>
<dbReference type="InterPro" id="IPR046342">
    <property type="entry name" value="CBS_dom_sf"/>
</dbReference>
<keyword evidence="5" id="KW-0677">Repeat</keyword>
<evidence type="ECO:0000313" key="15">
    <source>
        <dbReference type="EMBL" id="SEH12480.1"/>
    </source>
</evidence>
<dbReference type="InterPro" id="IPR036318">
    <property type="entry name" value="FAD-bd_PCMH-like_sf"/>
</dbReference>
<feature type="domain" description="CNNM transmembrane" evidence="14">
    <location>
        <begin position="1"/>
        <end position="201"/>
    </location>
</feature>
<dbReference type="CDD" id="cd04590">
    <property type="entry name" value="CBS_pair_CorC_HlyC_assoc"/>
    <property type="match status" value="1"/>
</dbReference>
<dbReference type="PROSITE" id="PS51371">
    <property type="entry name" value="CBS"/>
    <property type="match status" value="2"/>
</dbReference>
<dbReference type="PANTHER" id="PTHR43099">
    <property type="entry name" value="UPF0053 PROTEIN YRKA"/>
    <property type="match status" value="1"/>
</dbReference>
<accession>A0A1H6FQJ9</accession>
<keyword evidence="8 10" id="KW-0472">Membrane</keyword>
<dbReference type="InterPro" id="IPR000644">
    <property type="entry name" value="CBS_dom"/>
</dbReference>
<organism evidence="15 16">
    <name type="scientific">Thermoleophilum album</name>
    <dbReference type="NCBI Taxonomy" id="29539"/>
    <lineage>
        <taxon>Bacteria</taxon>
        <taxon>Bacillati</taxon>
        <taxon>Actinomycetota</taxon>
        <taxon>Thermoleophilia</taxon>
        <taxon>Thermoleophilales</taxon>
        <taxon>Thermoleophilaceae</taxon>
        <taxon>Thermoleophilum</taxon>
    </lineage>
</organism>
<evidence type="ECO:0000256" key="6">
    <source>
        <dbReference type="ARBA" id="ARBA00022989"/>
    </source>
</evidence>
<evidence type="ECO:0000256" key="1">
    <source>
        <dbReference type="ARBA" id="ARBA00004651"/>
    </source>
</evidence>
<evidence type="ECO:0000256" key="5">
    <source>
        <dbReference type="ARBA" id="ARBA00022737"/>
    </source>
</evidence>
<evidence type="ECO:0000256" key="4">
    <source>
        <dbReference type="ARBA" id="ARBA00022692"/>
    </source>
</evidence>
<dbReference type="InterPro" id="IPR044751">
    <property type="entry name" value="Ion_transp-like_CBS"/>
</dbReference>
<evidence type="ECO:0000256" key="10">
    <source>
        <dbReference type="PROSITE-ProRule" id="PRU01193"/>
    </source>
</evidence>
<sequence length="484" mass="52439">MTAVLLIAAVFALVALNGFFVAAEFALVRARQGRLEELAKAGSSGARTALRQLELIDQYLAACQLGITMTSIGIGFLGEPAVARLIEPLFTGALGHAVALGISVTLAYVLVTALHITLGEQVPKIYAIVHAERTAAFLARPLGWFNTLFRPAVHALNGASNAILRLLRVDPRAEFEQGITAEELKYLIVRGLRAAQLDPGEAGMLSGVFHLHEQQARHVMTPIPAVVTCDVSETAGVALRRCVDSGHTRLVVTEQGSTDKVRGVVHVNSLARRVLTEGPDAPIEGAIKDVLIVPETKPLDDLLADLQRERASMAVVIDEYGRTVGIVTVEDILEEIVGEIADETDPVVTGVRRLRNGDWWVRGHVPITDLRDYGIDLPIEPGEYNSIGGYVFGQLGRLPKRGDLVRIDGFSLRVESVRENRIEAVRIRDHRGEPPPSQERQKDDRNGQKDGRADSGRAAYSEPPPPGEGRPVERAAADPDARTS</sequence>
<dbReference type="InterPro" id="IPR016169">
    <property type="entry name" value="FAD-bd_PCMH_sub2"/>
</dbReference>
<dbReference type="FunFam" id="3.10.580.10:FF:000002">
    <property type="entry name" value="Magnesium/cobalt efflux protein CorC"/>
    <property type="match status" value="1"/>
</dbReference>
<gene>
    <name evidence="15" type="ORF">SAMN02745716_1104</name>
</gene>
<keyword evidence="6 10" id="KW-1133">Transmembrane helix</keyword>
<evidence type="ECO:0000256" key="3">
    <source>
        <dbReference type="ARBA" id="ARBA00022475"/>
    </source>
</evidence>
<evidence type="ECO:0000256" key="7">
    <source>
        <dbReference type="ARBA" id="ARBA00023122"/>
    </source>
</evidence>
<dbReference type="Gene3D" id="3.30.465.10">
    <property type="match status" value="1"/>
</dbReference>
<feature type="compositionally biased region" description="Basic and acidic residues" evidence="11">
    <location>
        <begin position="470"/>
        <end position="484"/>
    </location>
</feature>
<feature type="domain" description="CBS" evidence="13">
    <location>
        <begin position="220"/>
        <end position="283"/>
    </location>
</feature>
<dbReference type="Pfam" id="PF01595">
    <property type="entry name" value="CNNM"/>
    <property type="match status" value="1"/>
</dbReference>
<evidence type="ECO:0000259" key="13">
    <source>
        <dbReference type="PROSITE" id="PS51371"/>
    </source>
</evidence>
<evidence type="ECO:0000256" key="8">
    <source>
        <dbReference type="ARBA" id="ARBA00023136"/>
    </source>
</evidence>
<dbReference type="OrthoDB" id="110231at2"/>
<dbReference type="GO" id="GO:0050660">
    <property type="term" value="F:flavin adenine dinucleotide binding"/>
    <property type="evidence" value="ECO:0007669"/>
    <property type="project" value="InterPro"/>
</dbReference>
<comment type="subcellular location">
    <subcellularLocation>
        <location evidence="1">Cell membrane</location>
        <topology evidence="1">Multi-pass membrane protein</topology>
    </subcellularLocation>
</comment>
<keyword evidence="4 10" id="KW-0812">Transmembrane</keyword>
<evidence type="ECO:0000256" key="2">
    <source>
        <dbReference type="ARBA" id="ARBA00006337"/>
    </source>
</evidence>
<keyword evidence="16" id="KW-1185">Reference proteome</keyword>
<dbReference type="STRING" id="29539.SAMN02745716_1104"/>
<evidence type="ECO:0000313" key="16">
    <source>
        <dbReference type="Proteomes" id="UP000222056"/>
    </source>
</evidence>
<dbReference type="SUPFAM" id="SSF54631">
    <property type="entry name" value="CBS-domain pair"/>
    <property type="match status" value="1"/>
</dbReference>
<dbReference type="InterPro" id="IPR005170">
    <property type="entry name" value="Transptr-assoc_dom"/>
</dbReference>
<dbReference type="Proteomes" id="UP000222056">
    <property type="component" value="Unassembled WGS sequence"/>
</dbReference>
<evidence type="ECO:0000259" key="14">
    <source>
        <dbReference type="PROSITE" id="PS51846"/>
    </source>
</evidence>
<evidence type="ECO:0000256" key="9">
    <source>
        <dbReference type="PROSITE-ProRule" id="PRU00703"/>
    </source>
</evidence>
<dbReference type="PANTHER" id="PTHR43099:SF5">
    <property type="entry name" value="HLYC_CORC FAMILY TRANSPORTER"/>
    <property type="match status" value="1"/>
</dbReference>
<dbReference type="InterPro" id="IPR051676">
    <property type="entry name" value="UPF0053_domain"/>
</dbReference>
<evidence type="ECO:0000256" key="11">
    <source>
        <dbReference type="SAM" id="MobiDB-lite"/>
    </source>
</evidence>
<dbReference type="RefSeq" id="WP_093116935.1">
    <property type="nucleotide sequence ID" value="NZ_FNWJ01000001.1"/>
</dbReference>
<feature type="domain" description="CBS" evidence="13">
    <location>
        <begin position="286"/>
        <end position="343"/>
    </location>
</feature>
<keyword evidence="3" id="KW-1003">Cell membrane</keyword>
<dbReference type="InterPro" id="IPR002550">
    <property type="entry name" value="CNNM"/>
</dbReference>
<dbReference type="GO" id="GO:0005886">
    <property type="term" value="C:plasma membrane"/>
    <property type="evidence" value="ECO:0007669"/>
    <property type="project" value="UniProtKB-SubCell"/>
</dbReference>
<proteinExistence type="inferred from homology"/>
<keyword evidence="7 9" id="KW-0129">CBS domain</keyword>
<name>A0A1H6FQJ9_THEAL</name>
<dbReference type="Pfam" id="PF03471">
    <property type="entry name" value="CorC_HlyC"/>
    <property type="match status" value="1"/>
</dbReference>
<comment type="similarity">
    <text evidence="2">Belongs to the UPF0053 family.</text>
</comment>
<dbReference type="Gene3D" id="3.10.580.10">
    <property type="entry name" value="CBS-domain"/>
    <property type="match status" value="1"/>
</dbReference>
<dbReference type="SUPFAM" id="SSF56176">
    <property type="entry name" value="FAD-binding/transporter-associated domain-like"/>
    <property type="match status" value="1"/>
</dbReference>
<protein>
    <submittedName>
        <fullName evidence="15">Hemolysin, contains CBS domains</fullName>
    </submittedName>
</protein>
<dbReference type="AlphaFoldDB" id="A0A1H6FQJ9"/>
<dbReference type="SMART" id="SM00116">
    <property type="entry name" value="CBS"/>
    <property type="match status" value="2"/>
</dbReference>
<dbReference type="Pfam" id="PF00571">
    <property type="entry name" value="CBS"/>
    <property type="match status" value="2"/>
</dbReference>